<comment type="caution">
    <text evidence="2">The sequence shown here is derived from an EMBL/GenBank/DDBJ whole genome shotgun (WGS) entry which is preliminary data.</text>
</comment>
<feature type="compositionally biased region" description="Polar residues" evidence="1">
    <location>
        <begin position="111"/>
        <end position="132"/>
    </location>
</feature>
<evidence type="ECO:0000313" key="3">
    <source>
        <dbReference type="Proteomes" id="UP001319200"/>
    </source>
</evidence>
<evidence type="ECO:0000256" key="1">
    <source>
        <dbReference type="SAM" id="MobiDB-lite"/>
    </source>
</evidence>
<dbReference type="Proteomes" id="UP001319200">
    <property type="component" value="Unassembled WGS sequence"/>
</dbReference>
<accession>A0AAP2DI09</accession>
<proteinExistence type="predicted"/>
<protein>
    <submittedName>
        <fullName evidence="2">Uncharacterized protein</fullName>
    </submittedName>
</protein>
<dbReference type="EMBL" id="JAHESF010000002">
    <property type="protein sequence ID" value="MBT1695758.1"/>
    <property type="molecule type" value="Genomic_DNA"/>
</dbReference>
<dbReference type="RefSeq" id="WP_254160428.1">
    <property type="nucleotide sequence ID" value="NZ_JAHESF010000002.1"/>
</dbReference>
<organism evidence="2 3">
    <name type="scientific">Chryseosolibacter histidini</name>
    <dbReference type="NCBI Taxonomy" id="2782349"/>
    <lineage>
        <taxon>Bacteria</taxon>
        <taxon>Pseudomonadati</taxon>
        <taxon>Bacteroidota</taxon>
        <taxon>Cytophagia</taxon>
        <taxon>Cytophagales</taxon>
        <taxon>Chryseotaleaceae</taxon>
        <taxon>Chryseosolibacter</taxon>
    </lineage>
</organism>
<dbReference type="AlphaFoldDB" id="A0AAP2DI09"/>
<gene>
    <name evidence="2" type="ORF">KK083_02640</name>
</gene>
<name>A0AAP2DI09_9BACT</name>
<sequence>MAAERDLELLDDYLANRLDEQGRRAFEQQLNSDPGLKTEYELQRQLVSGIQKARVAELKAMLGNVAVPAPPKGAAIGTKIALFTAVVGVVGTGIYLYLNQDQQKEDLTETPAKQQDNTTPVTPQSQPESQAQKPAENPAQVTEEEPYSEEPVTTEHTPAQAPKAVKKPKAGADSATKEPSIEVYDPTEDAVEGDRTQQQNEEAAKEANRTSIAVEIDASNKKYNFHYNFKDGKLFLYGPFEKNLYEIMEFFTDDKRTIFLFYKDQYFLLREEHTKPKPLTAITDPALLKKLREYRN</sequence>
<reference evidence="2 3" key="1">
    <citation type="submission" date="2021-05" db="EMBL/GenBank/DDBJ databases">
        <title>A Polyphasic approach of four new species of the genus Ohtaekwangia: Ohtaekwangia histidinii sp. nov., Ohtaekwangia cretensis sp. nov., Ohtaekwangia indiensis sp. nov., Ohtaekwangia reichenbachii sp. nov. from diverse environment.</title>
        <authorList>
            <person name="Octaviana S."/>
        </authorList>
    </citation>
    <scope>NUCLEOTIDE SEQUENCE [LARGE SCALE GENOMIC DNA]</scope>
    <source>
        <strain evidence="2 3">PWU4</strain>
    </source>
</reference>
<feature type="region of interest" description="Disordered" evidence="1">
    <location>
        <begin position="106"/>
        <end position="208"/>
    </location>
</feature>
<keyword evidence="3" id="KW-1185">Reference proteome</keyword>
<evidence type="ECO:0000313" key="2">
    <source>
        <dbReference type="EMBL" id="MBT1695758.1"/>
    </source>
</evidence>